<evidence type="ECO:0000256" key="1">
    <source>
        <dbReference type="SAM" id="Phobius"/>
    </source>
</evidence>
<sequence>MLDDYKDAYDEIEVPKDLIHKTSVLMKEEQEKQKEKKKFSFFSMPMLFGLGTTAAVVAIIVGVMGQSSDQLITTDLTAGQTVEEVELSDGHMVFSDNQMIGDLEEIPSDSVVEKSTKDEIEAFLGESIQEMEVPEDYKLEETMYESIYENEEMINARVTYIYEYNDQILKISYQLKLDETINGNSEVNGVSCDVWYDDKSSEYGANYIKDDYIYTVVTTETSQEDFITILNMVIK</sequence>
<proteinExistence type="predicted"/>
<name>A0ABU0E1W1_9FIRM</name>
<keyword evidence="3" id="KW-1185">Reference proteome</keyword>
<reference evidence="2 3" key="1">
    <citation type="submission" date="2023-07" db="EMBL/GenBank/DDBJ databases">
        <title>Genomic Encyclopedia of Type Strains, Phase IV (KMG-IV): sequencing the most valuable type-strain genomes for metagenomic binning, comparative biology and taxonomic classification.</title>
        <authorList>
            <person name="Goeker M."/>
        </authorList>
    </citation>
    <scope>NUCLEOTIDE SEQUENCE [LARGE SCALE GENOMIC DNA]</scope>
    <source>
        <strain evidence="2 3">DSM 16784</strain>
    </source>
</reference>
<evidence type="ECO:0008006" key="4">
    <source>
        <dbReference type="Google" id="ProtNLM"/>
    </source>
</evidence>
<gene>
    <name evidence="2" type="ORF">J2S15_001610</name>
</gene>
<keyword evidence="1" id="KW-0472">Membrane</keyword>
<comment type="caution">
    <text evidence="2">The sequence shown here is derived from an EMBL/GenBank/DDBJ whole genome shotgun (WGS) entry which is preliminary data.</text>
</comment>
<dbReference type="EMBL" id="JAUSUR010000002">
    <property type="protein sequence ID" value="MDQ0360865.1"/>
    <property type="molecule type" value="Genomic_DNA"/>
</dbReference>
<protein>
    <recommendedName>
        <fullName evidence="4">DUF4367 domain-containing protein</fullName>
    </recommendedName>
</protein>
<evidence type="ECO:0000313" key="2">
    <source>
        <dbReference type="EMBL" id="MDQ0360865.1"/>
    </source>
</evidence>
<organism evidence="2 3">
    <name type="scientific">Breznakia pachnodae</name>
    <dbReference type="NCBI Taxonomy" id="265178"/>
    <lineage>
        <taxon>Bacteria</taxon>
        <taxon>Bacillati</taxon>
        <taxon>Bacillota</taxon>
        <taxon>Erysipelotrichia</taxon>
        <taxon>Erysipelotrichales</taxon>
        <taxon>Erysipelotrichaceae</taxon>
        <taxon>Breznakia</taxon>
    </lineage>
</organism>
<evidence type="ECO:0000313" key="3">
    <source>
        <dbReference type="Proteomes" id="UP001230220"/>
    </source>
</evidence>
<accession>A0ABU0E1W1</accession>
<dbReference type="Proteomes" id="UP001230220">
    <property type="component" value="Unassembled WGS sequence"/>
</dbReference>
<dbReference type="RefSeq" id="WP_307407086.1">
    <property type="nucleotide sequence ID" value="NZ_JAUSUR010000002.1"/>
</dbReference>
<feature type="transmembrane region" description="Helical" evidence="1">
    <location>
        <begin position="41"/>
        <end position="64"/>
    </location>
</feature>
<keyword evidence="1" id="KW-0812">Transmembrane</keyword>
<keyword evidence="1" id="KW-1133">Transmembrane helix</keyword>